<proteinExistence type="predicted"/>
<keyword evidence="3" id="KW-1185">Reference proteome</keyword>
<gene>
    <name evidence="2" type="ORF">HUW48_09640</name>
</gene>
<evidence type="ECO:0000313" key="2">
    <source>
        <dbReference type="EMBL" id="QMU28279.1"/>
    </source>
</evidence>
<dbReference type="Proteomes" id="UP000514509">
    <property type="component" value="Chromosome"/>
</dbReference>
<reference evidence="2 3" key="2">
    <citation type="submission" date="2020-08" db="EMBL/GenBank/DDBJ databases">
        <title>Adhaeribacter dokdonensis sp. nov., isolated from the rhizosphere of Elymus tsukushiensis, a plant native to the Dokdo Islands, Republic of Korea.</title>
        <authorList>
            <person name="Ghim S.Y."/>
        </authorList>
    </citation>
    <scope>NUCLEOTIDE SEQUENCE [LARGE SCALE GENOMIC DNA]</scope>
    <source>
        <strain evidence="2 3">KUDC8001</strain>
    </source>
</reference>
<organism evidence="2 3">
    <name type="scientific">Adhaeribacter radiodurans</name>
    <dbReference type="NCBI Taxonomy" id="2745197"/>
    <lineage>
        <taxon>Bacteria</taxon>
        <taxon>Pseudomonadati</taxon>
        <taxon>Bacteroidota</taxon>
        <taxon>Cytophagia</taxon>
        <taxon>Cytophagales</taxon>
        <taxon>Hymenobacteraceae</taxon>
        <taxon>Adhaeribacter</taxon>
    </lineage>
</organism>
<protein>
    <recommendedName>
        <fullName evidence="4">Tetratricopeptide repeat protein</fullName>
    </recommendedName>
</protein>
<dbReference type="RefSeq" id="WP_182415466.1">
    <property type="nucleotide sequence ID" value="NZ_CP055153.1"/>
</dbReference>
<evidence type="ECO:0000256" key="1">
    <source>
        <dbReference type="SAM" id="MobiDB-lite"/>
    </source>
</evidence>
<dbReference type="AlphaFoldDB" id="A0A7L7L7E4"/>
<sequence>MNKSALLQMMNHVSALSDQDVEELEKLVKNFPYCQTAHLLIAKASLDKGSMLSNQKLRKAAAYATNRHLLKKLIYTSDAAVSLAAINEQEYTETQTEKPVLNNSNHLIEPDDTEQNQVGAPISEDEVEVAEPAPESTTANSALATNSLSISPEEKDHTESVEIIILPDEEVTEIENSEIVLDEVESIPYSPELETTLPNDLPVVEEPPLSVPEIEAVTPLQPTTSFTKDEVDELLQVEKWKINTSSSPKENPVEINNNGSEQDLESTPITQEPAEIIRYELEVPEEPEEGTLNQTLANFDTYLFQPEQDEYLPGELKAATNEEFIRDVFLSNQVGYWMGSSRLGELLQVKDEVTRHTPLQFYPDLILEYSKQNYLTPTDPPKITPVGRQFEIIDQFLKANPKLKTFSNEKLRTEPQDDLAFKSTKNTKNLASENLATILIKQGKLKKAIKIYEHLIVKIPEKKAYFASQIENLRNQL</sequence>
<feature type="compositionally biased region" description="Polar residues" evidence="1">
    <location>
        <begin position="137"/>
        <end position="150"/>
    </location>
</feature>
<dbReference type="EMBL" id="CP055153">
    <property type="protein sequence ID" value="QMU28279.1"/>
    <property type="molecule type" value="Genomic_DNA"/>
</dbReference>
<feature type="region of interest" description="Disordered" evidence="1">
    <location>
        <begin position="125"/>
        <end position="156"/>
    </location>
</feature>
<accession>A0A7L7L7E4</accession>
<feature type="region of interest" description="Disordered" evidence="1">
    <location>
        <begin position="245"/>
        <end position="267"/>
    </location>
</feature>
<name>A0A7L7L7E4_9BACT</name>
<dbReference type="KEGG" id="add:HUW48_09640"/>
<evidence type="ECO:0000313" key="3">
    <source>
        <dbReference type="Proteomes" id="UP000514509"/>
    </source>
</evidence>
<reference evidence="2 3" key="1">
    <citation type="submission" date="2020-06" db="EMBL/GenBank/DDBJ databases">
        <authorList>
            <person name="Hwang Y.J."/>
        </authorList>
    </citation>
    <scope>NUCLEOTIDE SEQUENCE [LARGE SCALE GENOMIC DNA]</scope>
    <source>
        <strain evidence="2 3">KUDC8001</strain>
    </source>
</reference>
<evidence type="ECO:0008006" key="4">
    <source>
        <dbReference type="Google" id="ProtNLM"/>
    </source>
</evidence>